<keyword evidence="12" id="KW-1185">Reference proteome</keyword>
<dbReference type="AlphaFoldDB" id="A0AAV9QBK9"/>
<keyword evidence="6" id="KW-0067">ATP-binding</keyword>
<accession>A0AAV9QBK9</accession>
<organism evidence="11 12">
    <name type="scientific">Vermiconidia calcicola</name>
    <dbReference type="NCBI Taxonomy" id="1690605"/>
    <lineage>
        <taxon>Eukaryota</taxon>
        <taxon>Fungi</taxon>
        <taxon>Dikarya</taxon>
        <taxon>Ascomycota</taxon>
        <taxon>Pezizomycotina</taxon>
        <taxon>Dothideomycetes</taxon>
        <taxon>Dothideomycetidae</taxon>
        <taxon>Mycosphaerellales</taxon>
        <taxon>Extremaceae</taxon>
        <taxon>Vermiconidia</taxon>
    </lineage>
</organism>
<dbReference type="PANTHER" id="PTHR12209">
    <property type="entry name" value="NON-SPECIFIC SERINE/THREONINE PROTEIN KINASE"/>
    <property type="match status" value="1"/>
</dbReference>
<dbReference type="SUPFAM" id="SSF56112">
    <property type="entry name" value="Protein kinase-like (PK-like)"/>
    <property type="match status" value="1"/>
</dbReference>
<keyword evidence="3 11" id="KW-0808">Transferase</keyword>
<reference evidence="11 12" key="1">
    <citation type="submission" date="2023-06" db="EMBL/GenBank/DDBJ databases">
        <title>Black Yeasts Isolated from many extreme environments.</title>
        <authorList>
            <person name="Coleine C."/>
            <person name="Stajich J.E."/>
            <person name="Selbmann L."/>
        </authorList>
    </citation>
    <scope>NUCLEOTIDE SEQUENCE [LARGE SCALE GENOMIC DNA]</scope>
    <source>
        <strain evidence="11 12">CCFEE 5887</strain>
    </source>
</reference>
<comment type="caution">
    <text evidence="11">The sequence shown here is derived from an EMBL/GenBank/DDBJ whole genome shotgun (WGS) entry which is preliminary data.</text>
</comment>
<evidence type="ECO:0000256" key="3">
    <source>
        <dbReference type="ARBA" id="ARBA00022679"/>
    </source>
</evidence>
<comment type="catalytic activity">
    <reaction evidence="8">
        <text>L-seryl-[protein] + ATP = O-phospho-L-seryl-[protein] + ADP + H(+)</text>
        <dbReference type="Rhea" id="RHEA:17989"/>
        <dbReference type="Rhea" id="RHEA-COMP:9863"/>
        <dbReference type="Rhea" id="RHEA-COMP:11604"/>
        <dbReference type="ChEBI" id="CHEBI:15378"/>
        <dbReference type="ChEBI" id="CHEBI:29999"/>
        <dbReference type="ChEBI" id="CHEBI:30616"/>
        <dbReference type="ChEBI" id="CHEBI:83421"/>
        <dbReference type="ChEBI" id="CHEBI:456216"/>
        <dbReference type="EC" id="2.7.11.1"/>
    </reaction>
</comment>
<dbReference type="InterPro" id="IPR000719">
    <property type="entry name" value="Prot_kinase_dom"/>
</dbReference>
<evidence type="ECO:0000256" key="5">
    <source>
        <dbReference type="ARBA" id="ARBA00022777"/>
    </source>
</evidence>
<dbReference type="Gene3D" id="3.30.200.20">
    <property type="entry name" value="Phosphorylase Kinase, domain 1"/>
    <property type="match status" value="1"/>
</dbReference>
<sequence>MAEPVSVPQRQDESFLPAPFNTTSPPPQLIAQGAEALLYRTHFLSPSTPAALKARPSKPYRHPTLDARLTKQRVLAEARVLVKLAGLASDPANEINVPAVLSLEWDAARKVKGLSDEQRGARSGGGAGAWLLMEWIEGRSVKDLLRQWDEWYKNKSADVPAEEIARQEEEVKRLLLVHGDLTSSNIIVRPKGGEMNGSSSAVANGDLREEKDQDGPTPPDLNGEIVLIDFGLATQSIQDEDRSVDLYVLERAFGSTHPRQEDWFDAEVLQSQHGYRGSYRGSNVVLKRLEDVRLRGRKRSMIG</sequence>
<dbReference type="PROSITE" id="PS50011">
    <property type="entry name" value="PROTEIN_KINASE_DOM"/>
    <property type="match status" value="1"/>
</dbReference>
<dbReference type="Gene3D" id="1.10.510.10">
    <property type="entry name" value="Transferase(Phosphotransferase) domain 1"/>
    <property type="match status" value="1"/>
</dbReference>
<comment type="catalytic activity">
    <reaction evidence="7">
        <text>L-threonyl-[protein] + ATP = O-phospho-L-threonyl-[protein] + ADP + H(+)</text>
        <dbReference type="Rhea" id="RHEA:46608"/>
        <dbReference type="Rhea" id="RHEA-COMP:11060"/>
        <dbReference type="Rhea" id="RHEA-COMP:11605"/>
        <dbReference type="ChEBI" id="CHEBI:15378"/>
        <dbReference type="ChEBI" id="CHEBI:30013"/>
        <dbReference type="ChEBI" id="CHEBI:30616"/>
        <dbReference type="ChEBI" id="CHEBI:61977"/>
        <dbReference type="ChEBI" id="CHEBI:456216"/>
        <dbReference type="EC" id="2.7.11.1"/>
    </reaction>
</comment>
<name>A0AAV9QBK9_9PEZI</name>
<dbReference type="GO" id="GO:0070525">
    <property type="term" value="P:tRNA threonylcarbamoyladenosine metabolic process"/>
    <property type="evidence" value="ECO:0007669"/>
    <property type="project" value="TreeGrafter"/>
</dbReference>
<evidence type="ECO:0000313" key="12">
    <source>
        <dbReference type="Proteomes" id="UP001345827"/>
    </source>
</evidence>
<evidence type="ECO:0000256" key="8">
    <source>
        <dbReference type="ARBA" id="ARBA00048679"/>
    </source>
</evidence>
<evidence type="ECO:0000256" key="2">
    <source>
        <dbReference type="ARBA" id="ARBA00012513"/>
    </source>
</evidence>
<dbReference type="PANTHER" id="PTHR12209:SF0">
    <property type="entry name" value="EKC_KEOPS COMPLEX SUBUNIT TP53RK"/>
    <property type="match status" value="1"/>
</dbReference>
<evidence type="ECO:0000313" key="11">
    <source>
        <dbReference type="EMBL" id="KAK5537713.1"/>
    </source>
</evidence>
<feature type="domain" description="Protein kinase" evidence="10">
    <location>
        <begin position="24"/>
        <end position="303"/>
    </location>
</feature>
<protein>
    <recommendedName>
        <fullName evidence="2">non-specific serine/threonine protein kinase</fullName>
        <ecNumber evidence="2">2.7.11.1</ecNumber>
    </recommendedName>
</protein>
<dbReference type="Proteomes" id="UP001345827">
    <property type="component" value="Unassembled WGS sequence"/>
</dbReference>
<comment type="similarity">
    <text evidence="1">Belongs to the protein kinase superfamily. BUD32 family.</text>
</comment>
<feature type="region of interest" description="Disordered" evidence="9">
    <location>
        <begin position="1"/>
        <end position="26"/>
    </location>
</feature>
<keyword evidence="5 11" id="KW-0418">Kinase</keyword>
<gene>
    <name evidence="11" type="primary">BUD32</name>
    <name evidence="11" type="ORF">LTR25_004965</name>
</gene>
<evidence type="ECO:0000259" key="10">
    <source>
        <dbReference type="PROSITE" id="PS50011"/>
    </source>
</evidence>
<dbReference type="InterPro" id="IPR011009">
    <property type="entry name" value="Kinase-like_dom_sf"/>
</dbReference>
<evidence type="ECO:0000256" key="9">
    <source>
        <dbReference type="SAM" id="MobiDB-lite"/>
    </source>
</evidence>
<keyword evidence="4" id="KW-0547">Nucleotide-binding</keyword>
<dbReference type="GO" id="GO:0005829">
    <property type="term" value="C:cytosol"/>
    <property type="evidence" value="ECO:0007669"/>
    <property type="project" value="TreeGrafter"/>
</dbReference>
<dbReference type="GO" id="GO:0005524">
    <property type="term" value="F:ATP binding"/>
    <property type="evidence" value="ECO:0007669"/>
    <property type="project" value="UniProtKB-KW"/>
</dbReference>
<dbReference type="FunFam" id="3.30.200.20:FF:000603">
    <property type="entry name" value="EKC/KEOPS complex subunit bud32"/>
    <property type="match status" value="1"/>
</dbReference>
<dbReference type="GO" id="GO:0004674">
    <property type="term" value="F:protein serine/threonine kinase activity"/>
    <property type="evidence" value="ECO:0007669"/>
    <property type="project" value="UniProtKB-EC"/>
</dbReference>
<dbReference type="EMBL" id="JAXLQG010000007">
    <property type="protein sequence ID" value="KAK5537713.1"/>
    <property type="molecule type" value="Genomic_DNA"/>
</dbReference>
<dbReference type="GO" id="GO:0005634">
    <property type="term" value="C:nucleus"/>
    <property type="evidence" value="ECO:0007669"/>
    <property type="project" value="TreeGrafter"/>
</dbReference>
<evidence type="ECO:0000256" key="4">
    <source>
        <dbReference type="ARBA" id="ARBA00022741"/>
    </source>
</evidence>
<evidence type="ECO:0000256" key="1">
    <source>
        <dbReference type="ARBA" id="ARBA00010630"/>
    </source>
</evidence>
<dbReference type="GO" id="GO:0000408">
    <property type="term" value="C:EKC/KEOPS complex"/>
    <property type="evidence" value="ECO:0007669"/>
    <property type="project" value="TreeGrafter"/>
</dbReference>
<evidence type="ECO:0000256" key="7">
    <source>
        <dbReference type="ARBA" id="ARBA00047899"/>
    </source>
</evidence>
<evidence type="ECO:0000256" key="6">
    <source>
        <dbReference type="ARBA" id="ARBA00022840"/>
    </source>
</evidence>
<dbReference type="EC" id="2.7.11.1" evidence="2"/>
<proteinExistence type="inferred from homology"/>